<gene>
    <name evidence="11" type="ORF">APZ18_04155</name>
</gene>
<dbReference type="PROSITE" id="PS52035">
    <property type="entry name" value="PEPTIDASE_M14"/>
    <property type="match status" value="1"/>
</dbReference>
<dbReference type="PANTHER" id="PTHR11705:SF143">
    <property type="entry name" value="SLL0236 PROTEIN"/>
    <property type="match status" value="1"/>
</dbReference>
<dbReference type="PANTHER" id="PTHR11705">
    <property type="entry name" value="PROTEASE FAMILY M14 CARBOXYPEPTIDASE A,B"/>
    <property type="match status" value="1"/>
</dbReference>
<keyword evidence="9" id="KW-0732">Signal</keyword>
<feature type="compositionally biased region" description="Basic residues" evidence="8">
    <location>
        <begin position="79"/>
        <end position="97"/>
    </location>
</feature>
<keyword evidence="12" id="KW-1185">Reference proteome</keyword>
<keyword evidence="4" id="KW-0378">Hydrolase</keyword>
<name>A0AAW3JW71_9FIRM</name>
<evidence type="ECO:0000256" key="6">
    <source>
        <dbReference type="ARBA" id="ARBA00023049"/>
    </source>
</evidence>
<feature type="region of interest" description="Disordered" evidence="8">
    <location>
        <begin position="69"/>
        <end position="97"/>
    </location>
</feature>
<comment type="caution">
    <text evidence="7">Lacks conserved residue(s) required for the propagation of feature annotation.</text>
</comment>
<dbReference type="GO" id="GO:0004181">
    <property type="term" value="F:metallocarboxypeptidase activity"/>
    <property type="evidence" value="ECO:0007669"/>
    <property type="project" value="InterPro"/>
</dbReference>
<evidence type="ECO:0000256" key="5">
    <source>
        <dbReference type="ARBA" id="ARBA00022833"/>
    </source>
</evidence>
<keyword evidence="3" id="KW-0645">Protease</keyword>
<keyword evidence="6" id="KW-0482">Metalloprotease</keyword>
<dbReference type="RefSeq" id="WP_055941842.1">
    <property type="nucleotide sequence ID" value="NZ_LLKB01000001.1"/>
</dbReference>
<dbReference type="Pfam" id="PF00246">
    <property type="entry name" value="Peptidase_M14"/>
    <property type="match status" value="1"/>
</dbReference>
<dbReference type="Proteomes" id="UP000050833">
    <property type="component" value="Unassembled WGS sequence"/>
</dbReference>
<feature type="chain" id="PRO_5043318656" description="Peptidase M14 domain-containing protein" evidence="9">
    <location>
        <begin position="30"/>
        <end position="580"/>
    </location>
</feature>
<evidence type="ECO:0000313" key="12">
    <source>
        <dbReference type="Proteomes" id="UP000050833"/>
    </source>
</evidence>
<dbReference type="SUPFAM" id="SSF53187">
    <property type="entry name" value="Zn-dependent exopeptidases"/>
    <property type="match status" value="1"/>
</dbReference>
<dbReference type="GO" id="GO:0005615">
    <property type="term" value="C:extracellular space"/>
    <property type="evidence" value="ECO:0007669"/>
    <property type="project" value="TreeGrafter"/>
</dbReference>
<evidence type="ECO:0000259" key="10">
    <source>
        <dbReference type="PROSITE" id="PS52035"/>
    </source>
</evidence>
<comment type="cofactor">
    <cofactor evidence="1">
        <name>Zn(2+)</name>
        <dbReference type="ChEBI" id="CHEBI:29105"/>
    </cofactor>
</comment>
<sequence length="580" mass="64447">MKKHKSIVSLLLVTAIILGNITGTVPAHAEKNIGTEFFDNCFKTAEITETQNNNATPSAITTPSTVVATTPPAVVTPKPTKKPTPKPKPHKTKAKKQVLKVRASQSGKAHARLKWNSIKGADKYKIKISGGIKKTIKLSSRKRRYSFKIKAGKVYHVKVTALKGKKVLAHSKRVTVCQPVRVSKMRYTRLSDKKVLITWKRGKHTKQFIIYRKTGSGKYNVIGSSRKSRYVDNKISSGKNYKYIVKSINVVSKAKYSSNNRGTAFTTKKIVATSHQKYTYKEMASDISLLKRTYSKYVNVKNLGKSCDNRKIYDVVIGNQKSGRSLIVIGAIHAREYMTTQLCMAQIELYLQNYNDKIGVTSTNEVLNRIAVHYIPMANPDGVSISQSGLSAIQNASLKNALKKMPGADKTKYWKANARGVDLNKNFNYNYIAKYGGKRGSEGYTGESVNSEPETKAIVAFLDKMKSSGTLKGLINYHATGSILFGDAKGSVKPVVTKMYELAKKITGYADSSGYEESVNEHSKKKNIGNLREYAMYKKNIPCITLEIGKNACPLSAGEFYSIWKKNKVLVLKEAKLFTK</sequence>
<dbReference type="InterPro" id="IPR000834">
    <property type="entry name" value="Peptidase_M14"/>
</dbReference>
<reference evidence="11 12" key="1">
    <citation type="submission" date="2015-10" db="EMBL/GenBank/DDBJ databases">
        <title>Butyribacter intestini gen. nov., sp. nov., a butyric acid-producing bacterium of the family Lachnospiraceae isolated from the human faeces.</title>
        <authorList>
            <person name="Zou Y."/>
            <person name="Xue W."/>
            <person name="Luo G."/>
            <person name="Lv M."/>
        </authorList>
    </citation>
    <scope>NUCLEOTIDE SEQUENCE [LARGE SCALE GENOMIC DNA]</scope>
    <source>
        <strain evidence="11 12">TF01-11</strain>
    </source>
</reference>
<evidence type="ECO:0000256" key="1">
    <source>
        <dbReference type="ARBA" id="ARBA00001947"/>
    </source>
</evidence>
<dbReference type="GO" id="GO:0008270">
    <property type="term" value="F:zinc ion binding"/>
    <property type="evidence" value="ECO:0007669"/>
    <property type="project" value="InterPro"/>
</dbReference>
<dbReference type="Gene3D" id="2.60.40.10">
    <property type="entry name" value="Immunoglobulins"/>
    <property type="match status" value="1"/>
</dbReference>
<organism evidence="11 12">
    <name type="scientific">Butyribacter intestini</name>
    <dbReference type="NCBI Taxonomy" id="1703332"/>
    <lineage>
        <taxon>Bacteria</taxon>
        <taxon>Bacillati</taxon>
        <taxon>Bacillota</taxon>
        <taxon>Clostridia</taxon>
        <taxon>Lachnospirales</taxon>
        <taxon>Lachnospiraceae</taxon>
        <taxon>Butyribacter</taxon>
    </lineage>
</organism>
<evidence type="ECO:0000313" key="11">
    <source>
        <dbReference type="EMBL" id="KQC86388.1"/>
    </source>
</evidence>
<feature type="compositionally biased region" description="Low complexity" evidence="8">
    <location>
        <begin position="69"/>
        <end position="78"/>
    </location>
</feature>
<dbReference type="Gene3D" id="3.40.630.10">
    <property type="entry name" value="Zn peptidases"/>
    <property type="match status" value="1"/>
</dbReference>
<feature type="domain" description="Peptidase M14" evidence="10">
    <location>
        <begin position="276"/>
        <end position="580"/>
    </location>
</feature>
<dbReference type="InterPro" id="IPR013783">
    <property type="entry name" value="Ig-like_fold"/>
</dbReference>
<dbReference type="SMART" id="SM00631">
    <property type="entry name" value="Zn_pept"/>
    <property type="match status" value="1"/>
</dbReference>
<dbReference type="GO" id="GO:0006508">
    <property type="term" value="P:proteolysis"/>
    <property type="evidence" value="ECO:0007669"/>
    <property type="project" value="UniProtKB-KW"/>
</dbReference>
<keyword evidence="5" id="KW-0862">Zinc</keyword>
<accession>A0AAW3JW71</accession>
<dbReference type="EMBL" id="LLKB01000001">
    <property type="protein sequence ID" value="KQC86388.1"/>
    <property type="molecule type" value="Genomic_DNA"/>
</dbReference>
<evidence type="ECO:0000256" key="8">
    <source>
        <dbReference type="SAM" id="MobiDB-lite"/>
    </source>
</evidence>
<protein>
    <recommendedName>
        <fullName evidence="10">Peptidase M14 domain-containing protein</fullName>
    </recommendedName>
</protein>
<evidence type="ECO:0000256" key="4">
    <source>
        <dbReference type="ARBA" id="ARBA00022801"/>
    </source>
</evidence>
<evidence type="ECO:0000256" key="3">
    <source>
        <dbReference type="ARBA" id="ARBA00022670"/>
    </source>
</evidence>
<comment type="caution">
    <text evidence="11">The sequence shown here is derived from an EMBL/GenBank/DDBJ whole genome shotgun (WGS) entry which is preliminary data.</text>
</comment>
<comment type="similarity">
    <text evidence="2 7">Belongs to the peptidase M14 family.</text>
</comment>
<evidence type="ECO:0000256" key="9">
    <source>
        <dbReference type="SAM" id="SignalP"/>
    </source>
</evidence>
<dbReference type="AlphaFoldDB" id="A0AAW3JW71"/>
<evidence type="ECO:0000256" key="2">
    <source>
        <dbReference type="ARBA" id="ARBA00005988"/>
    </source>
</evidence>
<proteinExistence type="inferred from homology"/>
<feature type="signal peptide" evidence="9">
    <location>
        <begin position="1"/>
        <end position="29"/>
    </location>
</feature>
<evidence type="ECO:0000256" key="7">
    <source>
        <dbReference type="PROSITE-ProRule" id="PRU01379"/>
    </source>
</evidence>